<sequence length="63" mass="7238">MKQLASKWSQRRGISSRATFASHTNRSEDSTGLLRYIYITLYRSRRNAPFSPWSTQASIVTPC</sequence>
<reference evidence="2" key="2">
    <citation type="journal article" date="2015" name="Fish Shellfish Immunol.">
        <title>Early steps in the European eel (Anguilla anguilla)-Vibrio vulnificus interaction in the gills: Role of the RtxA13 toxin.</title>
        <authorList>
            <person name="Callol A."/>
            <person name="Pajuelo D."/>
            <person name="Ebbesson L."/>
            <person name="Teles M."/>
            <person name="MacKenzie S."/>
            <person name="Amaro C."/>
        </authorList>
    </citation>
    <scope>NUCLEOTIDE SEQUENCE</scope>
</reference>
<proteinExistence type="predicted"/>
<accession>A0A0E9RAL2</accession>
<protein>
    <submittedName>
        <fullName evidence="2">Uncharacterized protein</fullName>
    </submittedName>
</protein>
<organism evidence="2">
    <name type="scientific">Anguilla anguilla</name>
    <name type="common">European freshwater eel</name>
    <name type="synonym">Muraena anguilla</name>
    <dbReference type="NCBI Taxonomy" id="7936"/>
    <lineage>
        <taxon>Eukaryota</taxon>
        <taxon>Metazoa</taxon>
        <taxon>Chordata</taxon>
        <taxon>Craniata</taxon>
        <taxon>Vertebrata</taxon>
        <taxon>Euteleostomi</taxon>
        <taxon>Actinopterygii</taxon>
        <taxon>Neopterygii</taxon>
        <taxon>Teleostei</taxon>
        <taxon>Anguilliformes</taxon>
        <taxon>Anguillidae</taxon>
        <taxon>Anguilla</taxon>
    </lineage>
</organism>
<dbReference type="EMBL" id="GBXM01083057">
    <property type="protein sequence ID" value="JAH25520.1"/>
    <property type="molecule type" value="Transcribed_RNA"/>
</dbReference>
<evidence type="ECO:0000256" key="1">
    <source>
        <dbReference type="SAM" id="MobiDB-lite"/>
    </source>
</evidence>
<feature type="region of interest" description="Disordered" evidence="1">
    <location>
        <begin position="1"/>
        <end position="28"/>
    </location>
</feature>
<feature type="compositionally biased region" description="Polar residues" evidence="1">
    <location>
        <begin position="1"/>
        <end position="24"/>
    </location>
</feature>
<reference evidence="2" key="1">
    <citation type="submission" date="2014-11" db="EMBL/GenBank/DDBJ databases">
        <authorList>
            <person name="Amaro Gonzalez C."/>
        </authorList>
    </citation>
    <scope>NUCLEOTIDE SEQUENCE</scope>
</reference>
<name>A0A0E9RAL2_ANGAN</name>
<dbReference type="AlphaFoldDB" id="A0A0E9RAL2"/>
<evidence type="ECO:0000313" key="2">
    <source>
        <dbReference type="EMBL" id="JAH25520.1"/>
    </source>
</evidence>